<reference evidence="2" key="1">
    <citation type="submission" date="2020-02" db="EMBL/GenBank/DDBJ databases">
        <authorList>
            <person name="Meier V. D."/>
        </authorList>
    </citation>
    <scope>NUCLEOTIDE SEQUENCE</scope>
    <source>
        <strain evidence="2">AVDCRST_MAG62</strain>
    </source>
</reference>
<dbReference type="InterPro" id="IPR050266">
    <property type="entry name" value="AB_hydrolase_sf"/>
</dbReference>
<organism evidence="2">
    <name type="scientific">uncultured Sphingomonas sp</name>
    <dbReference type="NCBI Taxonomy" id="158754"/>
    <lineage>
        <taxon>Bacteria</taxon>
        <taxon>Pseudomonadati</taxon>
        <taxon>Pseudomonadota</taxon>
        <taxon>Alphaproteobacteria</taxon>
        <taxon>Sphingomonadales</taxon>
        <taxon>Sphingomonadaceae</taxon>
        <taxon>Sphingomonas</taxon>
        <taxon>environmental samples</taxon>
    </lineage>
</organism>
<dbReference type="GO" id="GO:0016020">
    <property type="term" value="C:membrane"/>
    <property type="evidence" value="ECO:0007669"/>
    <property type="project" value="TreeGrafter"/>
</dbReference>
<dbReference type="PRINTS" id="PR00111">
    <property type="entry name" value="ABHYDROLASE"/>
</dbReference>
<evidence type="ECO:0000313" key="2">
    <source>
        <dbReference type="EMBL" id="CAA9531233.1"/>
    </source>
</evidence>
<keyword evidence="2" id="KW-0378">Hydrolase</keyword>
<dbReference type="GO" id="GO:0046464">
    <property type="term" value="P:acylglycerol catabolic process"/>
    <property type="evidence" value="ECO:0007669"/>
    <property type="project" value="TreeGrafter"/>
</dbReference>
<dbReference type="InterPro" id="IPR029058">
    <property type="entry name" value="AB_hydrolase_fold"/>
</dbReference>
<dbReference type="InterPro" id="IPR000073">
    <property type="entry name" value="AB_hydrolase_1"/>
</dbReference>
<evidence type="ECO:0000259" key="1">
    <source>
        <dbReference type="Pfam" id="PF12697"/>
    </source>
</evidence>
<feature type="domain" description="AB hydrolase-1" evidence="1">
    <location>
        <begin position="13"/>
        <end position="251"/>
    </location>
</feature>
<dbReference type="PANTHER" id="PTHR43798:SF5">
    <property type="entry name" value="MONOACYLGLYCEROL LIPASE ABHD6"/>
    <property type="match status" value="1"/>
</dbReference>
<gene>
    <name evidence="2" type="ORF">AVDCRST_MAG62-1898</name>
</gene>
<protein>
    <submittedName>
        <fullName evidence="2">Hydrolase</fullName>
    </submittedName>
</protein>
<accession>A0A6J4TSQ8</accession>
<dbReference type="SUPFAM" id="SSF53474">
    <property type="entry name" value="alpha/beta-Hydrolases"/>
    <property type="match status" value="1"/>
</dbReference>
<dbReference type="Gene3D" id="3.40.50.1820">
    <property type="entry name" value="alpha/beta hydrolase"/>
    <property type="match status" value="1"/>
</dbReference>
<dbReference type="PANTHER" id="PTHR43798">
    <property type="entry name" value="MONOACYLGLYCEROL LIPASE"/>
    <property type="match status" value="1"/>
</dbReference>
<name>A0A6J4TSQ8_9SPHN</name>
<dbReference type="AlphaFoldDB" id="A0A6J4TSQ8"/>
<dbReference type="EMBL" id="CADCWB010000236">
    <property type="protein sequence ID" value="CAA9531233.1"/>
    <property type="molecule type" value="Genomic_DNA"/>
</dbReference>
<dbReference type="Pfam" id="PF12697">
    <property type="entry name" value="Abhydrolase_6"/>
    <property type="match status" value="1"/>
</dbReference>
<dbReference type="GO" id="GO:0047372">
    <property type="term" value="F:monoacylglycerol lipase activity"/>
    <property type="evidence" value="ECO:0007669"/>
    <property type="project" value="TreeGrafter"/>
</dbReference>
<proteinExistence type="predicted"/>
<sequence>MLSFSSQGSGPKLLLIHGLGSTRRAWSPILAALAAHREVITLDLPGHGESPAEADSGTFAGLARSVRAFVTDQGLTGLDMVGSSLGGRLVLELARTGEAGSVVALDPGGFWRGWERTFFSSTISASVNLLRLARPALPALAGNPLTRSALLVQLSARPWGLDPKLVASELASFVSTPTFAALVADLAAGPEQEGPAAPTTGKVVIGWGNQDRLCIPVQAKRAQAAFPSSSLHWFMGSGHFPMWDQPVETAQVILDATGGRWR</sequence>